<reference evidence="1" key="1">
    <citation type="journal article" date="2022" name="Int. J. Mol. Sci.">
        <title>Draft Genome of Tanacetum Coccineum: Genomic Comparison of Closely Related Tanacetum-Family Plants.</title>
        <authorList>
            <person name="Yamashiro T."/>
            <person name="Shiraishi A."/>
            <person name="Nakayama K."/>
            <person name="Satake H."/>
        </authorList>
    </citation>
    <scope>NUCLEOTIDE SEQUENCE</scope>
</reference>
<name>A0ABQ5BI23_9ASTR</name>
<keyword evidence="2" id="KW-1185">Reference proteome</keyword>
<comment type="caution">
    <text evidence="1">The sequence shown here is derived from an EMBL/GenBank/DDBJ whole genome shotgun (WGS) entry which is preliminary data.</text>
</comment>
<evidence type="ECO:0000313" key="2">
    <source>
        <dbReference type="Proteomes" id="UP001151760"/>
    </source>
</evidence>
<dbReference type="EMBL" id="BQNB010013230">
    <property type="protein sequence ID" value="GJT13432.1"/>
    <property type="molecule type" value="Genomic_DNA"/>
</dbReference>
<gene>
    <name evidence="1" type="ORF">Tco_0860474</name>
</gene>
<organism evidence="1 2">
    <name type="scientific">Tanacetum coccineum</name>
    <dbReference type="NCBI Taxonomy" id="301880"/>
    <lineage>
        <taxon>Eukaryota</taxon>
        <taxon>Viridiplantae</taxon>
        <taxon>Streptophyta</taxon>
        <taxon>Embryophyta</taxon>
        <taxon>Tracheophyta</taxon>
        <taxon>Spermatophyta</taxon>
        <taxon>Magnoliopsida</taxon>
        <taxon>eudicotyledons</taxon>
        <taxon>Gunneridae</taxon>
        <taxon>Pentapetalae</taxon>
        <taxon>asterids</taxon>
        <taxon>campanulids</taxon>
        <taxon>Asterales</taxon>
        <taxon>Asteraceae</taxon>
        <taxon>Asteroideae</taxon>
        <taxon>Anthemideae</taxon>
        <taxon>Anthemidinae</taxon>
        <taxon>Tanacetum</taxon>
    </lineage>
</organism>
<dbReference type="Proteomes" id="UP001151760">
    <property type="component" value="Unassembled WGS sequence"/>
</dbReference>
<sequence length="95" mass="10854">MLKVIQLEDDKMEWEQLVNGGVYVPFAPYSWRIHRHIVAEALKNCRGTVRCAPYRKESVDSTDSDFHPMCSFKVQEQLGNGASASLIFNGSWTYV</sequence>
<evidence type="ECO:0000313" key="1">
    <source>
        <dbReference type="EMBL" id="GJT13432.1"/>
    </source>
</evidence>
<reference evidence="1" key="2">
    <citation type="submission" date="2022-01" db="EMBL/GenBank/DDBJ databases">
        <authorList>
            <person name="Yamashiro T."/>
            <person name="Shiraishi A."/>
            <person name="Satake H."/>
            <person name="Nakayama K."/>
        </authorList>
    </citation>
    <scope>NUCLEOTIDE SEQUENCE</scope>
</reference>
<protein>
    <submittedName>
        <fullName evidence="1">Uncharacterized protein</fullName>
    </submittedName>
</protein>
<accession>A0ABQ5BI23</accession>
<proteinExistence type="predicted"/>